<evidence type="ECO:0000256" key="2">
    <source>
        <dbReference type="ARBA" id="ARBA00022679"/>
    </source>
</evidence>
<dbReference type="GO" id="GO:0030435">
    <property type="term" value="P:sporulation resulting in formation of a cellular spore"/>
    <property type="evidence" value="ECO:0007669"/>
    <property type="project" value="UniProtKB-KW"/>
</dbReference>
<comment type="catalytic activity">
    <reaction evidence="7">
        <text>L-seryl-[protein] + ATP = O-phospho-L-seryl-[protein] + ADP + H(+)</text>
        <dbReference type="Rhea" id="RHEA:17989"/>
        <dbReference type="Rhea" id="RHEA-COMP:9863"/>
        <dbReference type="Rhea" id="RHEA-COMP:11604"/>
        <dbReference type="ChEBI" id="CHEBI:15378"/>
        <dbReference type="ChEBI" id="CHEBI:29999"/>
        <dbReference type="ChEBI" id="CHEBI:30616"/>
        <dbReference type="ChEBI" id="CHEBI:83421"/>
        <dbReference type="ChEBI" id="CHEBI:456216"/>
        <dbReference type="EC" id="2.7.11.1"/>
    </reaction>
</comment>
<evidence type="ECO:0000256" key="7">
    <source>
        <dbReference type="HAMAP-Rule" id="MF_00637"/>
    </source>
</evidence>
<accession>A0A9D1LBL0</accession>
<evidence type="ECO:0000256" key="5">
    <source>
        <dbReference type="ARBA" id="ARBA00022840"/>
    </source>
</evidence>
<comment type="function">
    <text evidence="7">Binds to sigma F and blocks its ability to form an RNA polymerase holoenzyme (E-sigma F). Phosphorylates SpoIIAA on a serine residue. This phosphorylation may enable SpoIIAA to act as an anti-anti-sigma factor that counteracts SpoIIAB and thus releases sigma F from inhibition.</text>
</comment>
<evidence type="ECO:0000256" key="3">
    <source>
        <dbReference type="ARBA" id="ARBA00022741"/>
    </source>
</evidence>
<comment type="catalytic activity">
    <reaction evidence="7">
        <text>L-threonyl-[protein] + ATP = O-phospho-L-threonyl-[protein] + ADP + H(+)</text>
        <dbReference type="Rhea" id="RHEA:46608"/>
        <dbReference type="Rhea" id="RHEA-COMP:11060"/>
        <dbReference type="Rhea" id="RHEA-COMP:11605"/>
        <dbReference type="ChEBI" id="CHEBI:15378"/>
        <dbReference type="ChEBI" id="CHEBI:30013"/>
        <dbReference type="ChEBI" id="CHEBI:30616"/>
        <dbReference type="ChEBI" id="CHEBI:61977"/>
        <dbReference type="ChEBI" id="CHEBI:456216"/>
        <dbReference type="EC" id="2.7.11.1"/>
    </reaction>
</comment>
<evidence type="ECO:0000256" key="1">
    <source>
        <dbReference type="ARBA" id="ARBA00022527"/>
    </source>
</evidence>
<dbReference type="AlphaFoldDB" id="A0A9D1LBL0"/>
<dbReference type="HAMAP" id="MF_00637">
    <property type="entry name" value="Anti_sigma_F"/>
    <property type="match status" value="1"/>
</dbReference>
<evidence type="ECO:0000256" key="4">
    <source>
        <dbReference type="ARBA" id="ARBA00022777"/>
    </source>
</evidence>
<dbReference type="InterPro" id="IPR010194">
    <property type="entry name" value="Anti-sigma_F"/>
</dbReference>
<proteinExistence type="inferred from homology"/>
<reference evidence="9" key="2">
    <citation type="journal article" date="2021" name="PeerJ">
        <title>Extensive microbial diversity within the chicken gut microbiome revealed by metagenomics and culture.</title>
        <authorList>
            <person name="Gilroy R."/>
            <person name="Ravi A."/>
            <person name="Getino M."/>
            <person name="Pursley I."/>
            <person name="Horton D.L."/>
            <person name="Alikhan N.F."/>
            <person name="Baker D."/>
            <person name="Gharbi K."/>
            <person name="Hall N."/>
            <person name="Watson M."/>
            <person name="Adriaenssens E.M."/>
            <person name="Foster-Nyarko E."/>
            <person name="Jarju S."/>
            <person name="Secka A."/>
            <person name="Antonio M."/>
            <person name="Oren A."/>
            <person name="Chaudhuri R.R."/>
            <person name="La Ragione R."/>
            <person name="Hildebrand F."/>
            <person name="Pallen M.J."/>
        </authorList>
    </citation>
    <scope>NUCLEOTIDE SEQUENCE</scope>
    <source>
        <strain evidence="9">CHK195-4489</strain>
    </source>
</reference>
<gene>
    <name evidence="7" type="primary">spoIIAB</name>
    <name evidence="9" type="ORF">IAD50_08600</name>
</gene>
<sequence>MNENAYKNNKTEINRLTVEFCARSCNESLARSIVSAMAVQIDPTLDELSDIVTAVSEAVTNSIIHGYGKSGRSRDQCLIRMECLLYRDAIEVTVTDQGCGIEDIQKAREPLYTSSPEMERSGMGFTIMESFTDHFSVESEVGKGTVITLYKIFRSVGAAEDGGDHLCESTTTLP</sequence>
<feature type="domain" description="Histidine kinase/HSP90-like ATPase" evidence="8">
    <location>
        <begin position="46"/>
        <end position="155"/>
    </location>
</feature>
<dbReference type="Pfam" id="PF13581">
    <property type="entry name" value="HATPase_c_2"/>
    <property type="match status" value="1"/>
</dbReference>
<name>A0A9D1LBL0_9CLOT</name>
<dbReference type="SUPFAM" id="SSF55874">
    <property type="entry name" value="ATPase domain of HSP90 chaperone/DNA topoisomerase II/histidine kinase"/>
    <property type="match status" value="1"/>
</dbReference>
<dbReference type="NCBIfam" id="TIGR01925">
    <property type="entry name" value="spIIAB"/>
    <property type="match status" value="1"/>
</dbReference>
<dbReference type="GO" id="GO:0005524">
    <property type="term" value="F:ATP binding"/>
    <property type="evidence" value="ECO:0007669"/>
    <property type="project" value="UniProtKB-KW"/>
</dbReference>
<dbReference type="InterPro" id="IPR050267">
    <property type="entry name" value="Anti-sigma-factor_SerPK"/>
</dbReference>
<dbReference type="Proteomes" id="UP000824089">
    <property type="component" value="Unassembled WGS sequence"/>
</dbReference>
<dbReference type="Gene3D" id="3.30.565.10">
    <property type="entry name" value="Histidine kinase-like ATPase, C-terminal domain"/>
    <property type="match status" value="1"/>
</dbReference>
<comment type="caution">
    <text evidence="9">The sequence shown here is derived from an EMBL/GenBank/DDBJ whole genome shotgun (WGS) entry which is preliminary data.</text>
</comment>
<dbReference type="InterPro" id="IPR003594">
    <property type="entry name" value="HATPase_dom"/>
</dbReference>
<dbReference type="PANTHER" id="PTHR35526:SF3">
    <property type="entry name" value="ANTI-SIGMA-F FACTOR RSBW"/>
    <property type="match status" value="1"/>
</dbReference>
<dbReference type="PANTHER" id="PTHR35526">
    <property type="entry name" value="ANTI-SIGMA-F FACTOR RSBW-RELATED"/>
    <property type="match status" value="1"/>
</dbReference>
<organism evidence="9 10">
    <name type="scientific">Candidatus Egerieisoma faecipullorum</name>
    <dbReference type="NCBI Taxonomy" id="2840963"/>
    <lineage>
        <taxon>Bacteria</taxon>
        <taxon>Bacillati</taxon>
        <taxon>Bacillota</taxon>
        <taxon>Clostridia</taxon>
        <taxon>Eubacteriales</taxon>
        <taxon>Clostridiaceae</taxon>
        <taxon>Clostridiaceae incertae sedis</taxon>
        <taxon>Candidatus Egerieisoma</taxon>
    </lineage>
</organism>
<keyword evidence="3 7" id="KW-0547">Nucleotide-binding</keyword>
<dbReference type="InterPro" id="IPR036890">
    <property type="entry name" value="HATPase_C_sf"/>
</dbReference>
<evidence type="ECO:0000256" key="6">
    <source>
        <dbReference type="ARBA" id="ARBA00022969"/>
    </source>
</evidence>
<keyword evidence="1 7" id="KW-0723">Serine/threonine-protein kinase</keyword>
<dbReference type="GO" id="GO:0004674">
    <property type="term" value="F:protein serine/threonine kinase activity"/>
    <property type="evidence" value="ECO:0007669"/>
    <property type="project" value="UniProtKB-KW"/>
</dbReference>
<comment type="similarity">
    <text evidence="7">Belongs to the anti-sigma-factor family.</text>
</comment>
<evidence type="ECO:0000259" key="8">
    <source>
        <dbReference type="SMART" id="SM00387"/>
    </source>
</evidence>
<keyword evidence="6 7" id="KW-0749">Sporulation</keyword>
<keyword evidence="2 7" id="KW-0808">Transferase</keyword>
<evidence type="ECO:0000313" key="10">
    <source>
        <dbReference type="Proteomes" id="UP000824089"/>
    </source>
</evidence>
<keyword evidence="4 7" id="KW-0418">Kinase</keyword>
<dbReference type="EMBL" id="DVMM01000190">
    <property type="protein sequence ID" value="HIU30338.1"/>
    <property type="molecule type" value="Genomic_DNA"/>
</dbReference>
<dbReference type="GO" id="GO:0042174">
    <property type="term" value="P:negative regulation of sporulation resulting in formation of a cellular spore"/>
    <property type="evidence" value="ECO:0007669"/>
    <property type="project" value="InterPro"/>
</dbReference>
<evidence type="ECO:0000313" key="9">
    <source>
        <dbReference type="EMBL" id="HIU30338.1"/>
    </source>
</evidence>
<protein>
    <recommendedName>
        <fullName evidence="7">Anti-sigma F factor</fullName>
        <ecNumber evidence="7">2.7.11.1</ecNumber>
    </recommendedName>
    <alternativeName>
        <fullName evidence="7">Stage II sporulation protein AB</fullName>
    </alternativeName>
</protein>
<dbReference type="EC" id="2.7.11.1" evidence="7"/>
<dbReference type="GO" id="GO:0016989">
    <property type="term" value="F:sigma factor antagonist activity"/>
    <property type="evidence" value="ECO:0007669"/>
    <property type="project" value="InterPro"/>
</dbReference>
<reference evidence="9" key="1">
    <citation type="submission" date="2020-10" db="EMBL/GenBank/DDBJ databases">
        <authorList>
            <person name="Gilroy R."/>
        </authorList>
    </citation>
    <scope>NUCLEOTIDE SEQUENCE</scope>
    <source>
        <strain evidence="9">CHK195-4489</strain>
    </source>
</reference>
<dbReference type="GO" id="GO:0030436">
    <property type="term" value="P:asexual sporulation"/>
    <property type="evidence" value="ECO:0007669"/>
    <property type="project" value="UniProtKB-UniRule"/>
</dbReference>
<keyword evidence="5 7" id="KW-0067">ATP-binding</keyword>
<dbReference type="SMART" id="SM00387">
    <property type="entry name" value="HATPase_c"/>
    <property type="match status" value="1"/>
</dbReference>